<dbReference type="PANTHER" id="PTHR33375">
    <property type="entry name" value="CHROMOSOME-PARTITIONING PROTEIN PARB-RELATED"/>
    <property type="match status" value="1"/>
</dbReference>
<evidence type="ECO:0000256" key="1">
    <source>
        <dbReference type="ARBA" id="ARBA00006594"/>
    </source>
</evidence>
<evidence type="ECO:0000259" key="7">
    <source>
        <dbReference type="SMART" id="SM00470"/>
    </source>
</evidence>
<dbReference type="EC" id="2.1.1.72" evidence="8"/>
<dbReference type="GO" id="GO:0008170">
    <property type="term" value="F:N-methyltransferase activity"/>
    <property type="evidence" value="ECO:0007669"/>
    <property type="project" value="InterPro"/>
</dbReference>
<dbReference type="InterPro" id="IPR002941">
    <property type="entry name" value="DNA_methylase_N4/N6"/>
</dbReference>
<dbReference type="SUPFAM" id="SSF53335">
    <property type="entry name" value="S-adenosyl-L-methionine-dependent methyltransferases"/>
    <property type="match status" value="1"/>
</dbReference>
<evidence type="ECO:0000256" key="4">
    <source>
        <dbReference type="ARBA" id="ARBA00022691"/>
    </source>
</evidence>
<dbReference type="PIRSF" id="PIRSF036758">
    <property type="entry name" value="Aden_M_ParB"/>
    <property type="match status" value="1"/>
</dbReference>
<evidence type="ECO:0000256" key="3">
    <source>
        <dbReference type="ARBA" id="ARBA00022679"/>
    </source>
</evidence>
<evidence type="ECO:0000256" key="5">
    <source>
        <dbReference type="ARBA" id="ARBA00022747"/>
    </source>
</evidence>
<dbReference type="CDD" id="cd16402">
    <property type="entry name" value="ParB_N_like_MT"/>
    <property type="match status" value="1"/>
</dbReference>
<evidence type="ECO:0000256" key="6">
    <source>
        <dbReference type="SAM" id="MobiDB-lite"/>
    </source>
</evidence>
<evidence type="ECO:0000256" key="2">
    <source>
        <dbReference type="ARBA" id="ARBA00022603"/>
    </source>
</evidence>
<dbReference type="GO" id="GO:0045881">
    <property type="term" value="P:positive regulation of sporulation resulting in formation of a cellular spore"/>
    <property type="evidence" value="ECO:0007669"/>
    <property type="project" value="TreeGrafter"/>
</dbReference>
<proteinExistence type="inferred from homology"/>
<dbReference type="REBASE" id="431608">
    <property type="entry name" value="M.Sdy11557ORF1726P"/>
</dbReference>
<name>A0AAE9QTU5_STREQ</name>
<dbReference type="Gene3D" id="3.40.50.150">
    <property type="entry name" value="Vaccinia Virus protein VP39"/>
    <property type="match status" value="1"/>
</dbReference>
<evidence type="ECO:0000313" key="8">
    <source>
        <dbReference type="EMBL" id="VTT25734.1"/>
    </source>
</evidence>
<comment type="caution">
    <text evidence="8">The sequence shown here is derived from an EMBL/GenBank/DDBJ whole genome shotgun (WGS) entry which is preliminary data.</text>
</comment>
<accession>A0AAE9QTU5</accession>
<dbReference type="Gene3D" id="3.90.1530.10">
    <property type="entry name" value="Conserved hypothetical protein from pyrococcus furiosus pfu- 392566-001, ParB domain"/>
    <property type="match status" value="1"/>
</dbReference>
<dbReference type="InterPro" id="IPR002052">
    <property type="entry name" value="DNA_methylase_N6_adenine_CS"/>
</dbReference>
<dbReference type="InterPro" id="IPR002295">
    <property type="entry name" value="N4/N6-MTase_EcoPI_Mod-like"/>
</dbReference>
<gene>
    <name evidence="8" type="primary">yhdJ_2</name>
    <name evidence="8" type="ORF">NCTC11557_01726</name>
</gene>
<feature type="region of interest" description="Disordered" evidence="6">
    <location>
        <begin position="1"/>
        <end position="23"/>
    </location>
</feature>
<dbReference type="GO" id="GO:0003677">
    <property type="term" value="F:DNA binding"/>
    <property type="evidence" value="ECO:0007669"/>
    <property type="project" value="InterPro"/>
</dbReference>
<keyword evidence="3 8" id="KW-0808">Transferase</keyword>
<dbReference type="AlphaFoldDB" id="A0AAE9QTU5"/>
<dbReference type="GO" id="GO:0009307">
    <property type="term" value="P:DNA restriction-modification system"/>
    <property type="evidence" value="ECO:0007669"/>
    <property type="project" value="UniProtKB-KW"/>
</dbReference>
<dbReference type="Proteomes" id="UP000339049">
    <property type="component" value="Unassembled WGS sequence"/>
</dbReference>
<dbReference type="EMBL" id="CABEIY010000007">
    <property type="protein sequence ID" value="VTT25734.1"/>
    <property type="molecule type" value="Genomic_DNA"/>
</dbReference>
<dbReference type="SMART" id="SM00470">
    <property type="entry name" value="ParB"/>
    <property type="match status" value="1"/>
</dbReference>
<keyword evidence="4" id="KW-0949">S-adenosyl-L-methionine</keyword>
<reference evidence="8 9" key="1">
    <citation type="submission" date="2019-05" db="EMBL/GenBank/DDBJ databases">
        <authorList>
            <consortium name="Pathogen Informatics"/>
        </authorList>
    </citation>
    <scope>NUCLEOTIDE SEQUENCE [LARGE SCALE GENOMIC DNA]</scope>
    <source>
        <strain evidence="8 9">NCTC11557</strain>
    </source>
</reference>
<dbReference type="GO" id="GO:0032259">
    <property type="term" value="P:methylation"/>
    <property type="evidence" value="ECO:0007669"/>
    <property type="project" value="UniProtKB-KW"/>
</dbReference>
<dbReference type="InterPro" id="IPR036086">
    <property type="entry name" value="ParB/Sulfiredoxin_sf"/>
</dbReference>
<dbReference type="InterPro" id="IPR050336">
    <property type="entry name" value="Chromosome_partition/occlusion"/>
</dbReference>
<keyword evidence="2 8" id="KW-0489">Methyltransferase</keyword>
<keyword evidence="5" id="KW-0680">Restriction system</keyword>
<organism evidence="8 9">
    <name type="scientific">Streptococcus dysgalactiae subsp. equisimilis</name>
    <name type="common">Streptococcus equisimilis</name>
    <dbReference type="NCBI Taxonomy" id="119602"/>
    <lineage>
        <taxon>Bacteria</taxon>
        <taxon>Bacillati</taxon>
        <taxon>Bacillota</taxon>
        <taxon>Bacilli</taxon>
        <taxon>Lactobacillales</taxon>
        <taxon>Streptococcaceae</taxon>
        <taxon>Streptococcus</taxon>
    </lineage>
</organism>
<dbReference type="GO" id="GO:0009007">
    <property type="term" value="F:site-specific DNA-methyltransferase (adenine-specific) activity"/>
    <property type="evidence" value="ECO:0007669"/>
    <property type="project" value="UniProtKB-EC"/>
</dbReference>
<dbReference type="Pfam" id="PF02195">
    <property type="entry name" value="ParB_N"/>
    <property type="match status" value="1"/>
</dbReference>
<feature type="domain" description="ParB-like N-terminal" evidence="7">
    <location>
        <begin position="4"/>
        <end position="89"/>
    </location>
</feature>
<sequence length="388" mass="43810">MEFVDKKLSEITPYKNNPRNNDEAVGPVAESIKEFGFKVPIVIDKNGEIVNGHTRYKAAKKLGLETVPVIVADDLSDEQIKAFRLADNKVGEIAVWDLDLLNEELNDILDLDMSAFGFDVLDNLDDLIEDEKDLDDFTETVPDEPKSKLGDIYQLGSHKLMCGDSTNEADVKKLMNGEMADLLLTDPPYNVAYEGKTKDSLTIKNDSMDNDSFRQFLVNAFSSANEVMKPGAVFYIWHADSEGYNFRGACFDIGWTVRQCLIWNKNSMVLGRQDYHWKHEPCLYGWKDGAGHLWASDRKQTTVIDYDKPQRNGVHPTMKPVGLFDYQIKNNTKGSDIVLDLFGGSGTTLIACESNGRHARLMEYDPKYVDVIISRWEELTGDKAIKLN</sequence>
<evidence type="ECO:0000313" key="9">
    <source>
        <dbReference type="Proteomes" id="UP000339049"/>
    </source>
</evidence>
<dbReference type="PROSITE" id="PS00092">
    <property type="entry name" value="N6_MTASE"/>
    <property type="match status" value="1"/>
</dbReference>
<dbReference type="PANTHER" id="PTHR33375:SF1">
    <property type="entry name" value="CHROMOSOME-PARTITIONING PROTEIN PARB-RELATED"/>
    <property type="match status" value="1"/>
</dbReference>
<dbReference type="SUPFAM" id="SSF110849">
    <property type="entry name" value="ParB/Sulfiredoxin"/>
    <property type="match status" value="1"/>
</dbReference>
<dbReference type="RefSeq" id="WP_143935193.1">
    <property type="nucleotide sequence ID" value="NZ_CABEIY010000007.1"/>
</dbReference>
<dbReference type="InterPro" id="IPR029063">
    <property type="entry name" value="SAM-dependent_MTases_sf"/>
</dbReference>
<comment type="similarity">
    <text evidence="1">Belongs to the N(4)/N(6)-methyltransferase family.</text>
</comment>
<dbReference type="GO" id="GO:0007059">
    <property type="term" value="P:chromosome segregation"/>
    <property type="evidence" value="ECO:0007669"/>
    <property type="project" value="TreeGrafter"/>
</dbReference>
<dbReference type="GO" id="GO:0005694">
    <property type="term" value="C:chromosome"/>
    <property type="evidence" value="ECO:0007669"/>
    <property type="project" value="TreeGrafter"/>
</dbReference>
<dbReference type="Pfam" id="PF01555">
    <property type="entry name" value="N6_N4_Mtase"/>
    <property type="match status" value="1"/>
</dbReference>
<dbReference type="InterPro" id="IPR015840">
    <property type="entry name" value="DNA_MeTrfase_ParB"/>
</dbReference>
<protein>
    <submittedName>
        <fullName evidence="8">Adenine methyltransferase</fullName>
        <ecNumber evidence="8">2.1.1.72</ecNumber>
    </submittedName>
</protein>
<dbReference type="PRINTS" id="PR00506">
    <property type="entry name" value="D21N6MTFRASE"/>
</dbReference>
<dbReference type="InterPro" id="IPR003115">
    <property type="entry name" value="ParB_N"/>
</dbReference>